<evidence type="ECO:0000256" key="5">
    <source>
        <dbReference type="ARBA" id="ARBA00022553"/>
    </source>
</evidence>
<evidence type="ECO:0000256" key="6">
    <source>
        <dbReference type="ARBA" id="ARBA00022692"/>
    </source>
</evidence>
<dbReference type="Pfam" id="PF13426">
    <property type="entry name" value="PAS_9"/>
    <property type="match status" value="1"/>
</dbReference>
<keyword evidence="14" id="KW-0175">Coiled coil</keyword>
<keyword evidence="10" id="KW-0902">Two-component regulatory system</keyword>
<evidence type="ECO:0000256" key="14">
    <source>
        <dbReference type="SAM" id="Coils"/>
    </source>
</evidence>
<evidence type="ECO:0000256" key="8">
    <source>
        <dbReference type="ARBA" id="ARBA00022840"/>
    </source>
</evidence>
<feature type="transmembrane region" description="Helical" evidence="16">
    <location>
        <begin position="64"/>
        <end position="86"/>
    </location>
</feature>
<evidence type="ECO:0000256" key="15">
    <source>
        <dbReference type="SAM" id="MobiDB-lite"/>
    </source>
</evidence>
<comment type="catalytic activity">
    <reaction evidence="1">
        <text>ATP + protein L-histidine = ADP + protein N-phospho-L-histidine.</text>
        <dbReference type="EC" id="2.7.13.3"/>
    </reaction>
</comment>
<dbReference type="RefSeq" id="WP_343861212.1">
    <property type="nucleotide sequence ID" value="NZ_BAAAFD010000009.1"/>
</dbReference>
<evidence type="ECO:0000256" key="9">
    <source>
        <dbReference type="ARBA" id="ARBA00022989"/>
    </source>
</evidence>
<dbReference type="SMART" id="SM00448">
    <property type="entry name" value="REC"/>
    <property type="match status" value="2"/>
</dbReference>
<dbReference type="InterPro" id="IPR011006">
    <property type="entry name" value="CheY-like_superfamily"/>
</dbReference>
<evidence type="ECO:0000256" key="16">
    <source>
        <dbReference type="SAM" id="Phobius"/>
    </source>
</evidence>
<feature type="transmembrane region" description="Helical" evidence="16">
    <location>
        <begin position="26"/>
        <end position="52"/>
    </location>
</feature>
<dbReference type="Proteomes" id="UP001500359">
    <property type="component" value="Unassembled WGS sequence"/>
</dbReference>
<dbReference type="PRINTS" id="PR00344">
    <property type="entry name" value="BCTRLSENSOR"/>
</dbReference>
<keyword evidence="4" id="KW-1003">Cell membrane</keyword>
<dbReference type="Pfam" id="PF00072">
    <property type="entry name" value="Response_reg"/>
    <property type="match status" value="2"/>
</dbReference>
<feature type="modified residue" description="4-aspartylphosphate" evidence="13">
    <location>
        <position position="989"/>
    </location>
</feature>
<protein>
    <recommendedName>
        <fullName evidence="3">histidine kinase</fullName>
        <ecNumber evidence="3">2.7.13.3</ecNumber>
    </recommendedName>
</protein>
<dbReference type="CDD" id="cd17546">
    <property type="entry name" value="REC_hyHK_CKI1_RcsC-like"/>
    <property type="match status" value="1"/>
</dbReference>
<evidence type="ECO:0000313" key="23">
    <source>
        <dbReference type="Proteomes" id="UP001500359"/>
    </source>
</evidence>
<dbReference type="EMBL" id="BAAAFD010000009">
    <property type="protein sequence ID" value="GAA0858631.1"/>
    <property type="molecule type" value="Genomic_DNA"/>
</dbReference>
<keyword evidence="7" id="KW-0547">Nucleotide-binding</keyword>
<evidence type="ECO:0000313" key="22">
    <source>
        <dbReference type="EMBL" id="GAA0858631.1"/>
    </source>
</evidence>
<dbReference type="EC" id="2.7.13.3" evidence="3"/>
<feature type="coiled-coil region" evidence="14">
    <location>
        <begin position="527"/>
        <end position="554"/>
    </location>
</feature>
<dbReference type="PANTHER" id="PTHR45339">
    <property type="entry name" value="HYBRID SIGNAL TRANSDUCTION HISTIDINE KINASE J"/>
    <property type="match status" value="1"/>
</dbReference>
<dbReference type="Gene3D" id="1.10.287.130">
    <property type="match status" value="1"/>
</dbReference>
<evidence type="ECO:0000259" key="19">
    <source>
        <dbReference type="PROSITE" id="PS50112"/>
    </source>
</evidence>
<evidence type="ECO:0000256" key="2">
    <source>
        <dbReference type="ARBA" id="ARBA00004651"/>
    </source>
</evidence>
<gene>
    <name evidence="22" type="ORF">GCM10009114_28970</name>
</gene>
<feature type="domain" description="HPt" evidence="21">
    <location>
        <begin position="1106"/>
        <end position="1199"/>
    </location>
</feature>
<dbReference type="InterPro" id="IPR036890">
    <property type="entry name" value="HATPase_C_sf"/>
</dbReference>
<evidence type="ECO:0000256" key="11">
    <source>
        <dbReference type="ARBA" id="ARBA00023136"/>
    </source>
</evidence>
<dbReference type="PROSITE" id="PS50109">
    <property type="entry name" value="HIS_KIN"/>
    <property type="match status" value="1"/>
</dbReference>
<evidence type="ECO:0000256" key="7">
    <source>
        <dbReference type="ARBA" id="ARBA00022741"/>
    </source>
</evidence>
<dbReference type="InterPro" id="IPR001789">
    <property type="entry name" value="Sig_transdc_resp-reg_receiver"/>
</dbReference>
<evidence type="ECO:0000256" key="1">
    <source>
        <dbReference type="ARBA" id="ARBA00000085"/>
    </source>
</evidence>
<dbReference type="Pfam" id="PF08448">
    <property type="entry name" value="PAS_4"/>
    <property type="match status" value="1"/>
</dbReference>
<feature type="modified residue" description="4-aspartylphosphate" evidence="13">
    <location>
        <position position="843"/>
    </location>
</feature>
<dbReference type="SUPFAM" id="SSF52172">
    <property type="entry name" value="CheY-like"/>
    <property type="match status" value="2"/>
</dbReference>
<dbReference type="InterPro" id="IPR013655">
    <property type="entry name" value="PAS_fold_3"/>
</dbReference>
<dbReference type="PANTHER" id="PTHR45339:SF1">
    <property type="entry name" value="HYBRID SIGNAL TRANSDUCTION HISTIDINE KINASE J"/>
    <property type="match status" value="1"/>
</dbReference>
<keyword evidence="9 16" id="KW-1133">Transmembrane helix</keyword>
<dbReference type="Pfam" id="PF25487">
    <property type="entry name" value="ETR1_N"/>
    <property type="match status" value="1"/>
</dbReference>
<evidence type="ECO:0000256" key="13">
    <source>
        <dbReference type="PROSITE-ProRule" id="PRU00169"/>
    </source>
</evidence>
<dbReference type="PROSITE" id="PS50112">
    <property type="entry name" value="PAS"/>
    <property type="match status" value="2"/>
</dbReference>
<sequence length="1281" mass="143152">MGELLDSLFRSDYMPHGHCYSWKPEILWLNIVSDVLIAFAYFSIPIAIYYFVRKRKDLEFKGIFILFSLFILLCGMTHLVSIFVIWHGAYGIHGLAKLATAIVSCVTAYHLFKSIPMAVQLPSVVDVQQAFEKASSERLERLKLEHEREQDVMLRESTDSAHIGILVIDEEGSILVANEGAVNIFNYSKSELEGQCITKLFAQTIGENYLNLLKSTMGGEQAKSKRGSGKLLAGRTKSGIEIPIEASHSRREFANRPVIFISLQDISARLASQQALQAIENMTSSIIDSLPVGLQVWELRDQDLYLTRFNQAAVSILQIEFEALLGMRLEEAFPDVKGSPIPDAYRKVAQYGGTWVDESYLYDDGDVSGIFELTCFQSNPNTAIVLFEDVTEKRMAQQAIEEKDMFISTAFDASVTGVYIYNLETGSNEFINQSYTNITGYNMRDLAEMSAKEFLSLFHPDDQALFDQHLTAIKQSSSTDKGFDIEYRFKHKQGHWIWCWSKDVVFDRDKQGNVRSFMGSFLDITDLKEMQANLVELKNSAEKANEAKSEFLANMSHEIRTPMNAILGLTKLVLDMELGEQQAQYLSNVEASSKSLLNVLNDILDFSKMEAGKLEIVNEDFDLEELIESSVGLFSLVAEEKNIELVVDINPEMSRFYVGDSMRLNQILNNLIGNAIKFTPQGHIHISVDVVNNGQTCLHFKVVDSGIGMSHEQCARLFASFSQADTSVVRKYGGTGLGLSISKGLANLMGGEIAVESELGKGSKFSLIVPVTISDRTYQQLHQPLRPMSTLLVEDNESAQICLNNVLQSWGFEVELCSDGEQAMALLEQRKQHSKPFELFVVDWKMADLNGLELLKKIQSDPVKYGLNDESLFIVATAFGRQHAAKHAKDIKIDAFLDKPILNSRLSQTIQRLQSQEPGSDQQNHLPQKSDSQAKYTASSVLLVEDIMTNQLVAKEFLKRFGIKPIVASHGQEALELFQQHSFDLVLMDLQMPVMDGLTATREIRLLKGGESIPIIAMSAAVMELDIARVKSAGMNGHIAKPIDISKLANVLQQWLTEDAVEDEHVKKIDLNDSTIDANQSTDGAMTYQWPKDFDVALALKQLGNDPGLYQKLLRIFYHEFVKAPEEIFDLWERKQIDALKILAHSLKGVARTIGANTLCDIAAYVEENVDSIDADDVHKLTAVLSQDINSVVAVLGDETLDYSTLKTQASGTEHRYNKLISSLLSKLEDGMFLSLDNIKTDLPDLAACFSENEFNQLTKAIDDLNYSLAITILKGRVPPS</sequence>
<evidence type="ECO:0000259" key="17">
    <source>
        <dbReference type="PROSITE" id="PS50109"/>
    </source>
</evidence>
<dbReference type="InterPro" id="IPR035965">
    <property type="entry name" value="PAS-like_dom_sf"/>
</dbReference>
<feature type="domain" description="PAS" evidence="19">
    <location>
        <begin position="403"/>
        <end position="477"/>
    </location>
</feature>
<feature type="domain" description="Histidine kinase" evidence="17">
    <location>
        <begin position="554"/>
        <end position="773"/>
    </location>
</feature>
<reference evidence="22 23" key="1">
    <citation type="journal article" date="2019" name="Int. J. Syst. Evol. Microbiol.">
        <title>The Global Catalogue of Microorganisms (GCM) 10K type strain sequencing project: providing services to taxonomists for standard genome sequencing and annotation.</title>
        <authorList>
            <consortium name="The Broad Institute Genomics Platform"/>
            <consortium name="The Broad Institute Genome Sequencing Center for Infectious Disease"/>
            <person name="Wu L."/>
            <person name="Ma J."/>
        </authorList>
    </citation>
    <scope>NUCLEOTIDE SEQUENCE [LARGE SCALE GENOMIC DNA]</scope>
    <source>
        <strain evidence="22 23">JCM 15896</strain>
    </source>
</reference>
<feature type="modified residue" description="Phosphohistidine" evidence="12">
    <location>
        <position position="1145"/>
    </location>
</feature>
<dbReference type="InterPro" id="IPR003594">
    <property type="entry name" value="HATPase_dom"/>
</dbReference>
<dbReference type="Gene3D" id="3.40.50.2300">
    <property type="match status" value="2"/>
</dbReference>
<evidence type="ECO:0000259" key="21">
    <source>
        <dbReference type="PROSITE" id="PS50894"/>
    </source>
</evidence>
<dbReference type="Gene3D" id="3.30.450.20">
    <property type="entry name" value="PAS domain"/>
    <property type="match status" value="3"/>
</dbReference>
<organism evidence="22 23">
    <name type="scientific">Aliiglaciecola litoralis</name>
    <dbReference type="NCBI Taxonomy" id="582857"/>
    <lineage>
        <taxon>Bacteria</taxon>
        <taxon>Pseudomonadati</taxon>
        <taxon>Pseudomonadota</taxon>
        <taxon>Gammaproteobacteria</taxon>
        <taxon>Alteromonadales</taxon>
        <taxon>Alteromonadaceae</taxon>
        <taxon>Aliiglaciecola</taxon>
    </lineage>
</organism>
<dbReference type="InterPro" id="IPR001610">
    <property type="entry name" value="PAC"/>
</dbReference>
<feature type="domain" description="PAS" evidence="19">
    <location>
        <begin position="150"/>
        <end position="195"/>
    </location>
</feature>
<dbReference type="SUPFAM" id="SSF55785">
    <property type="entry name" value="PYP-like sensor domain (PAS domain)"/>
    <property type="match status" value="3"/>
</dbReference>
<evidence type="ECO:0000256" key="10">
    <source>
        <dbReference type="ARBA" id="ARBA00023012"/>
    </source>
</evidence>
<dbReference type="SMART" id="SM00086">
    <property type="entry name" value="PAC"/>
    <property type="match status" value="1"/>
</dbReference>
<evidence type="ECO:0000259" key="20">
    <source>
        <dbReference type="PROSITE" id="PS50113"/>
    </source>
</evidence>
<feature type="domain" description="PAC" evidence="20">
    <location>
        <begin position="483"/>
        <end position="536"/>
    </location>
</feature>
<dbReference type="CDD" id="cd00156">
    <property type="entry name" value="REC"/>
    <property type="match status" value="1"/>
</dbReference>
<dbReference type="Gene3D" id="1.20.120.160">
    <property type="entry name" value="HPT domain"/>
    <property type="match status" value="1"/>
</dbReference>
<dbReference type="PROSITE" id="PS50113">
    <property type="entry name" value="PAC"/>
    <property type="match status" value="1"/>
</dbReference>
<dbReference type="InterPro" id="IPR004358">
    <property type="entry name" value="Sig_transdc_His_kin-like_C"/>
</dbReference>
<dbReference type="Gene3D" id="3.30.565.10">
    <property type="entry name" value="Histidine kinase-like ATPase, C-terminal domain"/>
    <property type="match status" value="1"/>
</dbReference>
<keyword evidence="6 16" id="KW-0812">Transmembrane</keyword>
<evidence type="ECO:0000256" key="4">
    <source>
        <dbReference type="ARBA" id="ARBA00022475"/>
    </source>
</evidence>
<comment type="caution">
    <text evidence="22">The sequence shown here is derived from an EMBL/GenBank/DDBJ whole genome shotgun (WGS) entry which is preliminary data.</text>
</comment>
<dbReference type="CDD" id="cd16922">
    <property type="entry name" value="HATPase_EvgS-ArcB-TorS-like"/>
    <property type="match status" value="1"/>
</dbReference>
<dbReference type="SUPFAM" id="SSF55874">
    <property type="entry name" value="ATPase domain of HSP90 chaperone/DNA topoisomerase II/histidine kinase"/>
    <property type="match status" value="1"/>
</dbReference>
<dbReference type="Pfam" id="PF02518">
    <property type="entry name" value="HATPase_c"/>
    <property type="match status" value="1"/>
</dbReference>
<dbReference type="SMART" id="SM00387">
    <property type="entry name" value="HATPase_c"/>
    <property type="match status" value="1"/>
</dbReference>
<dbReference type="Pfam" id="PF08447">
    <property type="entry name" value="PAS_3"/>
    <property type="match status" value="1"/>
</dbReference>
<feature type="domain" description="Response regulatory" evidence="18">
    <location>
        <begin position="940"/>
        <end position="1056"/>
    </location>
</feature>
<dbReference type="SUPFAM" id="SSF47226">
    <property type="entry name" value="Histidine-containing phosphotransfer domain, HPT domain"/>
    <property type="match status" value="1"/>
</dbReference>
<keyword evidence="8" id="KW-0067">ATP-binding</keyword>
<name>A0ABN1LPE2_9ALTE</name>
<dbReference type="Pfam" id="PF01627">
    <property type="entry name" value="Hpt"/>
    <property type="match status" value="1"/>
</dbReference>
<dbReference type="Pfam" id="PF00512">
    <property type="entry name" value="HisKA"/>
    <property type="match status" value="1"/>
</dbReference>
<dbReference type="SMART" id="SM00091">
    <property type="entry name" value="PAS"/>
    <property type="match status" value="3"/>
</dbReference>
<comment type="subcellular location">
    <subcellularLocation>
        <location evidence="2">Cell membrane</location>
        <topology evidence="2">Multi-pass membrane protein</topology>
    </subcellularLocation>
</comment>
<dbReference type="InterPro" id="IPR008207">
    <property type="entry name" value="Sig_transdc_His_kin_Hpt_dom"/>
</dbReference>
<dbReference type="InterPro" id="IPR036097">
    <property type="entry name" value="HisK_dim/P_sf"/>
</dbReference>
<dbReference type="InterPro" id="IPR000014">
    <property type="entry name" value="PAS"/>
</dbReference>
<keyword evidence="23" id="KW-1185">Reference proteome</keyword>
<evidence type="ECO:0000256" key="3">
    <source>
        <dbReference type="ARBA" id="ARBA00012438"/>
    </source>
</evidence>
<dbReference type="InterPro" id="IPR013656">
    <property type="entry name" value="PAS_4"/>
</dbReference>
<evidence type="ECO:0000259" key="18">
    <source>
        <dbReference type="PROSITE" id="PS50110"/>
    </source>
</evidence>
<dbReference type="InterPro" id="IPR036641">
    <property type="entry name" value="HPT_dom_sf"/>
</dbReference>
<dbReference type="NCBIfam" id="TIGR00229">
    <property type="entry name" value="sensory_box"/>
    <property type="match status" value="2"/>
</dbReference>
<feature type="domain" description="Response regulatory" evidence="18">
    <location>
        <begin position="789"/>
        <end position="914"/>
    </location>
</feature>
<keyword evidence="5 13" id="KW-0597">Phosphoprotein</keyword>
<proteinExistence type="predicted"/>
<dbReference type="PROSITE" id="PS50110">
    <property type="entry name" value="RESPONSE_REGULATORY"/>
    <property type="match status" value="2"/>
</dbReference>
<feature type="region of interest" description="Disordered" evidence="15">
    <location>
        <begin position="912"/>
        <end position="932"/>
    </location>
</feature>
<accession>A0ABN1LPE2</accession>
<dbReference type="InterPro" id="IPR003661">
    <property type="entry name" value="HisK_dim/P_dom"/>
</dbReference>
<evidence type="ECO:0000256" key="12">
    <source>
        <dbReference type="PROSITE-ProRule" id="PRU00110"/>
    </source>
</evidence>
<dbReference type="CDD" id="cd00130">
    <property type="entry name" value="PAS"/>
    <property type="match status" value="2"/>
</dbReference>
<keyword evidence="11 16" id="KW-0472">Membrane</keyword>
<dbReference type="InterPro" id="IPR058544">
    <property type="entry name" value="ETR1_N"/>
</dbReference>
<dbReference type="SUPFAM" id="SSF47384">
    <property type="entry name" value="Homodimeric domain of signal transducing histidine kinase"/>
    <property type="match status" value="1"/>
</dbReference>
<dbReference type="SMART" id="SM00388">
    <property type="entry name" value="HisKA"/>
    <property type="match status" value="1"/>
</dbReference>
<dbReference type="CDD" id="cd00082">
    <property type="entry name" value="HisKA"/>
    <property type="match status" value="1"/>
</dbReference>
<dbReference type="InterPro" id="IPR005467">
    <property type="entry name" value="His_kinase_dom"/>
</dbReference>
<dbReference type="InterPro" id="IPR000700">
    <property type="entry name" value="PAS-assoc_C"/>
</dbReference>
<dbReference type="PROSITE" id="PS50894">
    <property type="entry name" value="HPT"/>
    <property type="match status" value="1"/>
</dbReference>